<organism evidence="1 2">
    <name type="scientific">Naganishia adeliensis</name>
    <dbReference type="NCBI Taxonomy" id="92952"/>
    <lineage>
        <taxon>Eukaryota</taxon>
        <taxon>Fungi</taxon>
        <taxon>Dikarya</taxon>
        <taxon>Basidiomycota</taxon>
        <taxon>Agaricomycotina</taxon>
        <taxon>Tremellomycetes</taxon>
        <taxon>Filobasidiales</taxon>
        <taxon>Filobasidiaceae</taxon>
        <taxon>Naganishia</taxon>
    </lineage>
</organism>
<dbReference type="EMBL" id="JASBWS010000020">
    <property type="protein sequence ID" value="KAJ9111152.1"/>
    <property type="molecule type" value="Genomic_DNA"/>
</dbReference>
<accession>A0ACC2WKS6</accession>
<evidence type="ECO:0000313" key="1">
    <source>
        <dbReference type="EMBL" id="KAJ9111152.1"/>
    </source>
</evidence>
<proteinExistence type="predicted"/>
<name>A0ACC2WKS6_9TREE</name>
<gene>
    <name evidence="1" type="ORF">QFC20_002646</name>
</gene>
<keyword evidence="2" id="KW-1185">Reference proteome</keyword>
<protein>
    <submittedName>
        <fullName evidence="1">Uncharacterized protein</fullName>
    </submittedName>
</protein>
<evidence type="ECO:0000313" key="2">
    <source>
        <dbReference type="Proteomes" id="UP001230649"/>
    </source>
</evidence>
<dbReference type="Proteomes" id="UP001230649">
    <property type="component" value="Unassembled WGS sequence"/>
</dbReference>
<comment type="caution">
    <text evidence="1">The sequence shown here is derived from an EMBL/GenBank/DDBJ whole genome shotgun (WGS) entry which is preliminary data.</text>
</comment>
<sequence length="252" mass="27209">MPPKAVKEKAVKGDEADVSANLKNKVTKANAQKVLQSLADKGSLTLKMYGKQSIFIYNQEQLETMPAEALAELDDELKAVKEELDVGRKSLKSLTNEIAATLAQPRTEDIGSEIEKVEAQNALTLKHLAPVRKACENDSGDDSGDQGDGPIGQDKLDALDAEWMRWRKELLDMIQGDLSGASRASYEEDIGIDGDSEELKALEESDLCKPKVTTRATSTKKLSTTVAKQGSPDSGHGSSRVAPVAGTKRKRA</sequence>
<reference evidence="1" key="1">
    <citation type="submission" date="2023-04" db="EMBL/GenBank/DDBJ databases">
        <title>Draft Genome sequencing of Naganishia species isolated from polar environments using Oxford Nanopore Technology.</title>
        <authorList>
            <person name="Leo P."/>
            <person name="Venkateswaran K."/>
        </authorList>
    </citation>
    <scope>NUCLEOTIDE SEQUENCE</scope>
    <source>
        <strain evidence="1">MNA-CCFEE 5262</strain>
    </source>
</reference>